<feature type="transmembrane region" description="Helical" evidence="1">
    <location>
        <begin position="301"/>
        <end position="319"/>
    </location>
</feature>
<keyword evidence="1" id="KW-0472">Membrane</keyword>
<feature type="transmembrane region" description="Helical" evidence="1">
    <location>
        <begin position="254"/>
        <end position="281"/>
    </location>
</feature>
<feature type="transmembrane region" description="Helical" evidence="1">
    <location>
        <begin position="226"/>
        <end position="247"/>
    </location>
</feature>
<feature type="transmembrane region" description="Helical" evidence="1">
    <location>
        <begin position="132"/>
        <end position="152"/>
    </location>
</feature>
<keyword evidence="3" id="KW-1185">Reference proteome</keyword>
<evidence type="ECO:0000256" key="1">
    <source>
        <dbReference type="SAM" id="Phobius"/>
    </source>
</evidence>
<name>A0A0N7M9V5_9RHOB</name>
<feature type="transmembrane region" description="Helical" evidence="1">
    <location>
        <begin position="89"/>
        <end position="120"/>
    </location>
</feature>
<accession>A0A0N7M9V5</accession>
<dbReference type="EMBL" id="CYUD01000007">
    <property type="protein sequence ID" value="CUK03995.1"/>
    <property type="molecule type" value="Genomic_DNA"/>
</dbReference>
<sequence length="327" mass="35395">MMRFDWSKVDLKLGLWFAVVSFVVMNLAQFRDAAWMTAGLSALLAWLPLLLTQHRHVPSGIAAILVYLVAGCILSFIGHASLSSEVARVLIVGVISFVAVLTLRFGTFCYLVGYVLVFWYVLSPLFSANLGLYNTIEGHLVGCLGILIFWILQGRWVDGYSWDRDWPVEERTPFGIVLPYAGILSATMMIGFGVGGRILSSDPTIMAQASLNIISPSGEQTWQAGIGRMIFGAGGAIVGFYIGLLFPGLIAYELVIAVCSFVALAFLWVNIGFLVGAFAIMFTYPIGAVGEAGHAIGNEKLLAEFLGIFLAVIAIWAIGRRLAKTAA</sequence>
<dbReference type="STRING" id="1715692.RUE5091_02574"/>
<protein>
    <submittedName>
        <fullName evidence="2">Uncharacterized protein</fullName>
    </submittedName>
</protein>
<gene>
    <name evidence="2" type="ORF">RUE5091_02574</name>
</gene>
<feature type="transmembrane region" description="Helical" evidence="1">
    <location>
        <begin position="57"/>
        <end position="77"/>
    </location>
</feature>
<dbReference type="Proteomes" id="UP000051260">
    <property type="component" value="Unassembled WGS sequence"/>
</dbReference>
<feature type="transmembrane region" description="Helical" evidence="1">
    <location>
        <begin position="173"/>
        <end position="194"/>
    </location>
</feature>
<evidence type="ECO:0000313" key="3">
    <source>
        <dbReference type="Proteomes" id="UP000051260"/>
    </source>
</evidence>
<keyword evidence="1" id="KW-0812">Transmembrane</keyword>
<keyword evidence="1" id="KW-1133">Transmembrane helix</keyword>
<evidence type="ECO:0000313" key="2">
    <source>
        <dbReference type="EMBL" id="CUK03995.1"/>
    </source>
</evidence>
<proteinExistence type="predicted"/>
<reference evidence="3" key="1">
    <citation type="submission" date="2015-09" db="EMBL/GenBank/DDBJ databases">
        <authorList>
            <person name="Rodrigo-Torres L."/>
            <person name="Arahal D.R."/>
        </authorList>
    </citation>
    <scope>NUCLEOTIDE SEQUENCE [LARGE SCALE GENOMIC DNA]</scope>
    <source>
        <strain evidence="3">CECT 5091</strain>
    </source>
</reference>
<organism evidence="2 3">
    <name type="scientific">Ruegeria denitrificans</name>
    <dbReference type="NCBI Taxonomy" id="1715692"/>
    <lineage>
        <taxon>Bacteria</taxon>
        <taxon>Pseudomonadati</taxon>
        <taxon>Pseudomonadota</taxon>
        <taxon>Alphaproteobacteria</taxon>
        <taxon>Rhodobacterales</taxon>
        <taxon>Roseobacteraceae</taxon>
        <taxon>Ruegeria</taxon>
    </lineage>
</organism>
<dbReference type="AlphaFoldDB" id="A0A0N7M9V5"/>